<protein>
    <recommendedName>
        <fullName evidence="3">AMP-activated protein kinase glycogen-binding domain-containing protein</fullName>
    </recommendedName>
</protein>
<gene>
    <name evidence="4 6" type="ORF">P152DRAFT_502765</name>
</gene>
<dbReference type="GO" id="GO:0019901">
    <property type="term" value="F:protein kinase binding"/>
    <property type="evidence" value="ECO:0007669"/>
    <property type="project" value="TreeGrafter"/>
</dbReference>
<feature type="region of interest" description="Disordered" evidence="2">
    <location>
        <begin position="212"/>
        <end position="308"/>
    </location>
</feature>
<dbReference type="Proteomes" id="UP000504638">
    <property type="component" value="Unplaced"/>
</dbReference>
<feature type="compositionally biased region" description="Basic and acidic residues" evidence="2">
    <location>
        <begin position="278"/>
        <end position="294"/>
    </location>
</feature>
<evidence type="ECO:0000313" key="4">
    <source>
        <dbReference type="EMBL" id="KAF1813397.1"/>
    </source>
</evidence>
<dbReference type="InterPro" id="IPR050827">
    <property type="entry name" value="CRP1_MDG1_kinase"/>
</dbReference>
<accession>A0A6G1G5R0</accession>
<evidence type="ECO:0000313" key="6">
    <source>
        <dbReference type="RefSeq" id="XP_033535028.1"/>
    </source>
</evidence>
<dbReference type="PANTHER" id="PTHR10343">
    <property type="entry name" value="5'-AMP-ACTIVATED PROTEIN KINASE , BETA SUBUNIT"/>
    <property type="match status" value="1"/>
</dbReference>
<evidence type="ECO:0000313" key="5">
    <source>
        <dbReference type="Proteomes" id="UP000504638"/>
    </source>
</evidence>
<proteinExistence type="inferred from homology"/>
<organism evidence="4">
    <name type="scientific">Eremomyces bilateralis CBS 781.70</name>
    <dbReference type="NCBI Taxonomy" id="1392243"/>
    <lineage>
        <taxon>Eukaryota</taxon>
        <taxon>Fungi</taxon>
        <taxon>Dikarya</taxon>
        <taxon>Ascomycota</taxon>
        <taxon>Pezizomycotina</taxon>
        <taxon>Dothideomycetes</taxon>
        <taxon>Dothideomycetes incertae sedis</taxon>
        <taxon>Eremomycetales</taxon>
        <taxon>Eremomycetaceae</taxon>
        <taxon>Eremomyces</taxon>
    </lineage>
</organism>
<sequence>MGTYTFKWTHGNATEVFVTGTFDDWKKSIQLEKKGDVFEKTVELPKLNENILYKYVVDGKWTTDSTAPQEDDGKNNFNNVLKPDALVAAGAATISSAAPDSTTAQLAGAVPKAPGTFPETPAETPAEEPKEPEIVGVNPIPATSGTGNPIKLAPGEKVPDPSTITDNTVESTVKTDEASYNASDAGPAKDTVKSLDTQGGAFGVAPVTNNMIPESSLPIAPAPDKPSGPAIQSAAPDSTSAALAGAVPKEPRGVPEVVAESQSQANADPEASASAEAVEEKKELEEELKSKVPEEPAAAAATKTPEGVPVAVVKSLDEAHFPHEAADYPEAVAEKKAVEKQLVKEHVPEEKPKTEEKAAEPSSVSPAALAAAAPVAAAPVAAAAAISKPDDKPSQPAAAAAEPEKTPAAATSKPDDKPSQPAPAAAESPKTTAEPEQRAESAAEAAAPAPDPTPRSKNDISPPLKPISQDLSPVMAEQERDLGGVAGADTSVDTPPVTPHKAPVAAAPATEPTIAPTEPAPAAAGPTTPAKDATTPAAETPASSNSKATDKKSKRRSIFGKLKDKLKG</sequence>
<name>A0A6G1G5R0_9PEZI</name>
<feature type="compositionally biased region" description="Low complexity" evidence="2">
    <location>
        <begin position="499"/>
        <end position="542"/>
    </location>
</feature>
<feature type="compositionally biased region" description="Low complexity" evidence="2">
    <location>
        <begin position="394"/>
        <end position="412"/>
    </location>
</feature>
<dbReference type="PANTHER" id="PTHR10343:SF81">
    <property type="entry name" value="CRUCIFORM DNA-RECOGNIZING PROTEIN 1-RELATED"/>
    <property type="match status" value="1"/>
</dbReference>
<reference evidence="6" key="2">
    <citation type="submission" date="2020-04" db="EMBL/GenBank/DDBJ databases">
        <authorList>
            <consortium name="NCBI Genome Project"/>
        </authorList>
    </citation>
    <scope>NUCLEOTIDE SEQUENCE</scope>
    <source>
        <strain evidence="6">CBS 781.70</strain>
    </source>
</reference>
<dbReference type="OrthoDB" id="5873279at2759"/>
<dbReference type="InterPro" id="IPR013783">
    <property type="entry name" value="Ig-like_fold"/>
</dbReference>
<feature type="region of interest" description="Disordered" evidence="2">
    <location>
        <begin position="343"/>
        <end position="568"/>
    </location>
</feature>
<dbReference type="RefSeq" id="XP_033535028.1">
    <property type="nucleotide sequence ID" value="XM_033682337.1"/>
</dbReference>
<dbReference type="AlphaFoldDB" id="A0A6G1G5R0"/>
<feature type="compositionally biased region" description="Polar residues" evidence="2">
    <location>
        <begin position="162"/>
        <end position="182"/>
    </location>
</feature>
<reference evidence="6" key="3">
    <citation type="submission" date="2025-04" db="UniProtKB">
        <authorList>
            <consortium name="RefSeq"/>
        </authorList>
    </citation>
    <scope>IDENTIFICATION</scope>
    <source>
        <strain evidence="6">CBS 781.70</strain>
    </source>
</reference>
<dbReference type="InterPro" id="IPR032640">
    <property type="entry name" value="AMPK1_CBM"/>
</dbReference>
<feature type="compositionally biased region" description="Basic and acidic residues" evidence="2">
    <location>
        <begin position="343"/>
        <end position="359"/>
    </location>
</feature>
<dbReference type="EMBL" id="ML975155">
    <property type="protein sequence ID" value="KAF1813397.1"/>
    <property type="molecule type" value="Genomic_DNA"/>
</dbReference>
<reference evidence="4 6" key="1">
    <citation type="submission" date="2020-01" db="EMBL/GenBank/DDBJ databases">
        <authorList>
            <consortium name="DOE Joint Genome Institute"/>
            <person name="Haridas S."/>
            <person name="Albert R."/>
            <person name="Binder M."/>
            <person name="Bloem J."/>
            <person name="Labutti K."/>
            <person name="Salamov A."/>
            <person name="Andreopoulos B."/>
            <person name="Baker S.E."/>
            <person name="Barry K."/>
            <person name="Bills G."/>
            <person name="Bluhm B.H."/>
            <person name="Cannon C."/>
            <person name="Castanera R."/>
            <person name="Culley D.E."/>
            <person name="Daum C."/>
            <person name="Ezra D."/>
            <person name="Gonzalez J.B."/>
            <person name="Henrissat B."/>
            <person name="Kuo A."/>
            <person name="Liang C."/>
            <person name="Lipzen A."/>
            <person name="Lutzoni F."/>
            <person name="Magnuson J."/>
            <person name="Mondo S."/>
            <person name="Nolan M."/>
            <person name="Ohm R."/>
            <person name="Pangilinan J."/>
            <person name="Park H.-J."/>
            <person name="Ramirez L."/>
            <person name="Alfaro M."/>
            <person name="Sun H."/>
            <person name="Tritt A."/>
            <person name="Yoshinaga Y."/>
            <person name="Zwiers L.-H."/>
            <person name="Turgeon B.G."/>
            <person name="Goodwin S.B."/>
            <person name="Spatafora J.W."/>
            <person name="Crous P.W."/>
            <person name="Grigoriev I.V."/>
        </authorList>
    </citation>
    <scope>NUCLEOTIDE SEQUENCE</scope>
    <source>
        <strain evidence="4 6">CBS 781.70</strain>
    </source>
</reference>
<feature type="region of interest" description="Disordered" evidence="2">
    <location>
        <begin position="105"/>
        <end position="197"/>
    </location>
</feature>
<dbReference type="CDD" id="cd02859">
    <property type="entry name" value="E_set_AMPKbeta_like_N"/>
    <property type="match status" value="1"/>
</dbReference>
<feature type="compositionally biased region" description="Low complexity" evidence="2">
    <location>
        <begin position="113"/>
        <end position="124"/>
    </location>
</feature>
<evidence type="ECO:0000256" key="2">
    <source>
        <dbReference type="SAM" id="MobiDB-lite"/>
    </source>
</evidence>
<dbReference type="SUPFAM" id="SSF81296">
    <property type="entry name" value="E set domains"/>
    <property type="match status" value="1"/>
</dbReference>
<keyword evidence="5" id="KW-1185">Reference proteome</keyword>
<dbReference type="GO" id="GO:0005737">
    <property type="term" value="C:cytoplasm"/>
    <property type="evidence" value="ECO:0007669"/>
    <property type="project" value="TreeGrafter"/>
</dbReference>
<dbReference type="GO" id="GO:0005634">
    <property type="term" value="C:nucleus"/>
    <property type="evidence" value="ECO:0007669"/>
    <property type="project" value="TreeGrafter"/>
</dbReference>
<dbReference type="GO" id="GO:0031588">
    <property type="term" value="C:nucleotide-activated protein kinase complex"/>
    <property type="evidence" value="ECO:0007669"/>
    <property type="project" value="TreeGrafter"/>
</dbReference>
<dbReference type="GeneID" id="54422907"/>
<comment type="similarity">
    <text evidence="1">Belongs to the CRP1/MDG1 family.</text>
</comment>
<feature type="domain" description="AMP-activated protein kinase glycogen-binding" evidence="3">
    <location>
        <begin position="4"/>
        <end position="82"/>
    </location>
</feature>
<evidence type="ECO:0000259" key="3">
    <source>
        <dbReference type="Pfam" id="PF16561"/>
    </source>
</evidence>
<dbReference type="Gene3D" id="2.60.40.10">
    <property type="entry name" value="Immunoglobulins"/>
    <property type="match status" value="1"/>
</dbReference>
<dbReference type="GO" id="GO:0007165">
    <property type="term" value="P:signal transduction"/>
    <property type="evidence" value="ECO:0007669"/>
    <property type="project" value="TreeGrafter"/>
</dbReference>
<dbReference type="Pfam" id="PF16561">
    <property type="entry name" value="AMPK1_CBM"/>
    <property type="match status" value="1"/>
</dbReference>
<dbReference type="InterPro" id="IPR014756">
    <property type="entry name" value="Ig_E-set"/>
</dbReference>
<evidence type="ECO:0000256" key="1">
    <source>
        <dbReference type="ARBA" id="ARBA00038216"/>
    </source>
</evidence>
<feature type="compositionally biased region" description="Low complexity" evidence="2">
    <location>
        <begin position="360"/>
        <end position="385"/>
    </location>
</feature>